<proteinExistence type="predicted"/>
<organism evidence="2 3">
    <name type="scientific">Dibothriocephalus latus</name>
    <name type="common">Fish tapeworm</name>
    <name type="synonym">Diphyllobothrium latum</name>
    <dbReference type="NCBI Taxonomy" id="60516"/>
    <lineage>
        <taxon>Eukaryota</taxon>
        <taxon>Metazoa</taxon>
        <taxon>Spiralia</taxon>
        <taxon>Lophotrochozoa</taxon>
        <taxon>Platyhelminthes</taxon>
        <taxon>Cestoda</taxon>
        <taxon>Eucestoda</taxon>
        <taxon>Diphyllobothriidea</taxon>
        <taxon>Diphyllobothriidae</taxon>
        <taxon>Dibothriocephalus</taxon>
    </lineage>
</organism>
<keyword evidence="3" id="KW-1185">Reference proteome</keyword>
<dbReference type="EMBL" id="UYRU01052053">
    <property type="protein sequence ID" value="VDN11700.1"/>
    <property type="molecule type" value="Genomic_DNA"/>
</dbReference>
<protein>
    <submittedName>
        <fullName evidence="2">Uncharacterized protein</fullName>
    </submittedName>
</protein>
<gene>
    <name evidence="2" type="ORF">DILT_LOCUS7531</name>
</gene>
<feature type="chain" id="PRO_5018284644" evidence="1">
    <location>
        <begin position="18"/>
        <end position="99"/>
    </location>
</feature>
<keyword evidence="1" id="KW-0732">Signal</keyword>
<sequence>MRLLILVLISHFGTSLSGRLPPGLWSSRSSAFFEPDDELRPIETLLKRADGLADDGLADMEPDAITAGRLKDVLREIARRGNGAAYFSTWRPHSRFGRR</sequence>
<name>A0A3P7LEB1_DIBLA</name>
<dbReference type="OrthoDB" id="6271204at2759"/>
<evidence type="ECO:0000313" key="3">
    <source>
        <dbReference type="Proteomes" id="UP000281553"/>
    </source>
</evidence>
<accession>A0A3P7LEB1</accession>
<reference evidence="2 3" key="1">
    <citation type="submission" date="2018-11" db="EMBL/GenBank/DDBJ databases">
        <authorList>
            <consortium name="Pathogen Informatics"/>
        </authorList>
    </citation>
    <scope>NUCLEOTIDE SEQUENCE [LARGE SCALE GENOMIC DNA]</scope>
</reference>
<dbReference type="Proteomes" id="UP000281553">
    <property type="component" value="Unassembled WGS sequence"/>
</dbReference>
<evidence type="ECO:0000256" key="1">
    <source>
        <dbReference type="SAM" id="SignalP"/>
    </source>
</evidence>
<dbReference type="AlphaFoldDB" id="A0A3P7LEB1"/>
<evidence type="ECO:0000313" key="2">
    <source>
        <dbReference type="EMBL" id="VDN11700.1"/>
    </source>
</evidence>
<feature type="signal peptide" evidence="1">
    <location>
        <begin position="1"/>
        <end position="17"/>
    </location>
</feature>